<organism evidence="3 4">
    <name type="scientific">Desulfovibrio litoralis DSM 11393</name>
    <dbReference type="NCBI Taxonomy" id="1121455"/>
    <lineage>
        <taxon>Bacteria</taxon>
        <taxon>Pseudomonadati</taxon>
        <taxon>Thermodesulfobacteriota</taxon>
        <taxon>Desulfovibrionia</taxon>
        <taxon>Desulfovibrionales</taxon>
        <taxon>Desulfovibrionaceae</taxon>
        <taxon>Desulfovibrio</taxon>
    </lineage>
</organism>
<reference evidence="3 4" key="1">
    <citation type="submission" date="2016-12" db="EMBL/GenBank/DDBJ databases">
        <authorList>
            <person name="Song W.-J."/>
            <person name="Kurnit D.M."/>
        </authorList>
    </citation>
    <scope>NUCLEOTIDE SEQUENCE [LARGE SCALE GENOMIC DNA]</scope>
    <source>
        <strain evidence="3 4">DSM 11393</strain>
    </source>
</reference>
<keyword evidence="1" id="KW-0812">Transmembrane</keyword>
<dbReference type="EMBL" id="FRDI01000004">
    <property type="protein sequence ID" value="SHN59247.1"/>
    <property type="molecule type" value="Genomic_DNA"/>
</dbReference>
<dbReference type="Gene3D" id="1.10.8.350">
    <property type="entry name" value="Bacterial muramidase"/>
    <property type="match status" value="1"/>
</dbReference>
<dbReference type="PANTHER" id="PTHR30163:SF8">
    <property type="entry name" value="LYTIC MUREIN TRANSGLYCOSYLASE"/>
    <property type="match status" value="1"/>
</dbReference>
<dbReference type="InterPro" id="IPR031304">
    <property type="entry name" value="SLT_2"/>
</dbReference>
<dbReference type="InterPro" id="IPR043426">
    <property type="entry name" value="MltB-like"/>
</dbReference>
<evidence type="ECO:0000313" key="3">
    <source>
        <dbReference type="EMBL" id="SHN59247.1"/>
    </source>
</evidence>
<keyword evidence="4" id="KW-1185">Reference proteome</keyword>
<protein>
    <submittedName>
        <fullName evidence="3">Membrane-bound lytic murein transglycosylase B</fullName>
    </submittedName>
</protein>
<proteinExistence type="predicted"/>
<evidence type="ECO:0000256" key="1">
    <source>
        <dbReference type="SAM" id="Phobius"/>
    </source>
</evidence>
<dbReference type="Pfam" id="PF13406">
    <property type="entry name" value="SLT_2"/>
    <property type="match status" value="1"/>
</dbReference>
<dbReference type="Proteomes" id="UP000186469">
    <property type="component" value="Unassembled WGS sequence"/>
</dbReference>
<dbReference type="PANTHER" id="PTHR30163">
    <property type="entry name" value="MEMBRANE-BOUND LYTIC MUREIN TRANSGLYCOSYLASE B"/>
    <property type="match status" value="1"/>
</dbReference>
<dbReference type="OrthoDB" id="9772911at2"/>
<dbReference type="SUPFAM" id="SSF53955">
    <property type="entry name" value="Lysozyme-like"/>
    <property type="match status" value="1"/>
</dbReference>
<feature type="domain" description="Transglycosylase SLT" evidence="2">
    <location>
        <begin position="119"/>
        <end position="374"/>
    </location>
</feature>
<dbReference type="AlphaFoldDB" id="A0A1M7SLB4"/>
<keyword evidence="1" id="KW-0472">Membrane</keyword>
<dbReference type="GO" id="GO:0008933">
    <property type="term" value="F:peptidoglycan lytic transglycosylase activity"/>
    <property type="evidence" value="ECO:0007669"/>
    <property type="project" value="TreeGrafter"/>
</dbReference>
<feature type="transmembrane region" description="Helical" evidence="1">
    <location>
        <begin position="20"/>
        <end position="42"/>
    </location>
</feature>
<dbReference type="GO" id="GO:0009253">
    <property type="term" value="P:peptidoglycan catabolic process"/>
    <property type="evidence" value="ECO:0007669"/>
    <property type="project" value="TreeGrafter"/>
</dbReference>
<accession>A0A1M7SLB4</accession>
<evidence type="ECO:0000313" key="4">
    <source>
        <dbReference type="Proteomes" id="UP000186469"/>
    </source>
</evidence>
<evidence type="ECO:0000259" key="2">
    <source>
        <dbReference type="Pfam" id="PF13406"/>
    </source>
</evidence>
<dbReference type="CDD" id="cd13399">
    <property type="entry name" value="Slt35-like"/>
    <property type="match status" value="1"/>
</dbReference>
<name>A0A1M7SLB4_9BACT</name>
<gene>
    <name evidence="3" type="ORF">SAMN02745728_00986</name>
</gene>
<keyword evidence="1" id="KW-1133">Transmembrane helix</keyword>
<dbReference type="STRING" id="1121455.SAMN02745728_00986"/>
<sequence length="451" mass="50269">MLKKIFYLYMKRKQNIGNNLLNLSIYLSVFFCFLFLPINVMANTNSHAFLLFNERAGISPEPTFKNLIDIKELLEKIYQPAISAPISATTPDTTPLVEEKKETKPKKFDANAPDLWEPLIQRLIADGFDETKIRSDFQQLGIKFTSVPMGNKIMELYSLRYGGFSSYHKDNTNLDFEVDDELKPVAESSSLASCRNLVKENKELFAEVEKKYGVPSHIIVSLLLVETNLGQDLGSEPAFYNLASMALSNSIDHVATRISKLKLGQGQKSFVAQSLLTKSDWAYEELKALLNYATAIDMEIMKIPGSMYGAVGICQFMPSNVPLYGVDADADGKINLFQLADAVHSVASYLQQNGWRKGLTPIQQLAVLRTYNHDSVYAYTVQAVATRLSAKGKASNAMLAQNPLNLVRPAGVYRYRGARSGVKLKPVRGYSDLLGINPNPKPLSTLKKLEK</sequence>
<dbReference type="InterPro" id="IPR023346">
    <property type="entry name" value="Lysozyme-like_dom_sf"/>
</dbReference>